<dbReference type="EMBL" id="JAIVFP010000001">
    <property type="protein sequence ID" value="MCI4683579.1"/>
    <property type="molecule type" value="Genomic_DNA"/>
</dbReference>
<evidence type="ECO:0000313" key="2">
    <source>
        <dbReference type="Proteomes" id="UP001139104"/>
    </source>
</evidence>
<gene>
    <name evidence="1" type="ORF">K2U94_12515</name>
</gene>
<accession>A0ABS9Z7E6</accession>
<proteinExistence type="predicted"/>
<sequence length="1160" mass="118419">MTTYYFTGRLDNDWTSVEYATINGTNTTFAANWGLSTSYSQQVYLPGPGDNVILATGTAYAQVVIGASTYQGYSSPLDINSLTIDSGMVLDQNAGPFTIYSALTNNGTFNLNVGPLIFGQAVVSNGQITGGAIQNNGYITVAGGAYLDLKGTVTLQGSGVITMVGGDIYHQAYLTGADPNGVADLINYSTIQGAGLITAHPEYQYDPAAPLVIENHGWIEATDSANALGIHLNNGPGGGLTNSGFVEATLGATLNIWATRIDQTSSGVIAAYGAGSTVIINDAYLAGGMIDGSGGGTVNFAPTGYGGFDTLDGSGADGAVTIGAGGKLVIRERTTVLGTITNHGEIDINYQLMVGTGDVTLNGGGKVILSGTGLQQLTGASSTTATTLHNVDNTISGAGIIGAGTSSGQLGNLLVLDNQASGVIDANTSGANIFMDNAVSNAGVLEATSGGALIIQSTKITQTSSGQIAAYGVGSQVYLQYGVTVVGGTIGGGSGGEVISTYGPNTIDGSSAAGAVTIGSGGKLVIGDTTTALGTIVNHGEIDLNGTYNALIIGDGGVTLTGGGKVVLTTTYADLIAGSNPTTATTLHNVDNTISGDGMVGGYNGLLAFDNQAAGVIDATTAGTALSILTGSDLVNNGTLEADGGLLKIYDAVTGSGQALIKNGGEIDTEYTFDQNVTFAGSGLLRLYQSYSGVVNGFAAGDSINVASASGSNPADYELVWRPQAGGGLLKIVDTAYSSVVATLKFSGSFAGEAFQMAINNDGTFQISLASAPYADPAPGDVMVTDVQGQNYTAYQQNYRGGVYQGTQYDFAASGQAYSDYAYDYSAGGAFIGSKFFYAGAANAPYSGYEYDYDGADRLTRVAFTGAAGSTYSAYEYDYVGGVFAGSKFDVAAPSGAAYSSYELDYNSSGAFVGDKFFFKNIVGQSYTGEEEDFDASGALSRVVLTGVANQAYQSLELDYAGGTFEGYKMFLSGIKNQSYTAEEVDVSAAGKLQKVVYSGLSSTPYSSVEQDYSGSTVTDTIYNFTNVSGQSYDAYHVMDNVSGVALQETFDLNSGGHALVALTGGQTLTSLGGDKMTGSGATTFVFNAIYGADTITNFSAGDTISLPTSEFADFNTMMQHTTNMGANVLISAADGDTLTLKNMDVTTLAGMAANFTFHA</sequence>
<comment type="caution">
    <text evidence="1">The sequence shown here is derived from an EMBL/GenBank/DDBJ whole genome shotgun (WGS) entry which is preliminary data.</text>
</comment>
<protein>
    <recommendedName>
        <fullName evidence="3">Autotransporter domain-containing protein</fullName>
    </recommendedName>
</protein>
<name>A0ABS9Z7E6_9HYPH</name>
<organism evidence="1 2">
    <name type="scientific">Candidatus Rhodoblastus alkanivorans</name>
    <dbReference type="NCBI Taxonomy" id="2954117"/>
    <lineage>
        <taxon>Bacteria</taxon>
        <taxon>Pseudomonadati</taxon>
        <taxon>Pseudomonadota</taxon>
        <taxon>Alphaproteobacteria</taxon>
        <taxon>Hyphomicrobiales</taxon>
        <taxon>Rhodoblastaceae</taxon>
        <taxon>Rhodoblastus</taxon>
    </lineage>
</organism>
<keyword evidence="2" id="KW-1185">Reference proteome</keyword>
<dbReference type="RefSeq" id="WP_243067524.1">
    <property type="nucleotide sequence ID" value="NZ_JAIVFK010000009.1"/>
</dbReference>
<reference evidence="1" key="1">
    <citation type="journal article" date="2022" name="ISME J.">
        <title>Identification of active gaseous-alkane degraders at natural gas seeps.</title>
        <authorList>
            <person name="Farhan Ul Haque M."/>
            <person name="Hernandez M."/>
            <person name="Crombie A.T."/>
            <person name="Murrell J.C."/>
        </authorList>
    </citation>
    <scope>NUCLEOTIDE SEQUENCE</scope>
    <source>
        <strain evidence="1">PC2</strain>
    </source>
</reference>
<evidence type="ECO:0008006" key="3">
    <source>
        <dbReference type="Google" id="ProtNLM"/>
    </source>
</evidence>
<dbReference type="Proteomes" id="UP001139104">
    <property type="component" value="Unassembled WGS sequence"/>
</dbReference>
<evidence type="ECO:0000313" key="1">
    <source>
        <dbReference type="EMBL" id="MCI4683579.1"/>
    </source>
</evidence>